<dbReference type="InterPro" id="IPR050204">
    <property type="entry name" value="AraC_XylS_family_regulators"/>
</dbReference>
<dbReference type="AlphaFoldDB" id="A0A5E7MQ18"/>
<organism evidence="8 9">
    <name type="scientific">Pseudomonas fluorescens</name>
    <dbReference type="NCBI Taxonomy" id="294"/>
    <lineage>
        <taxon>Bacteria</taxon>
        <taxon>Pseudomonadati</taxon>
        <taxon>Pseudomonadota</taxon>
        <taxon>Gammaproteobacteria</taxon>
        <taxon>Pseudomonadales</taxon>
        <taxon>Pseudomonadaceae</taxon>
        <taxon>Pseudomonas</taxon>
    </lineage>
</organism>
<evidence type="ECO:0000313" key="8">
    <source>
        <dbReference type="EMBL" id="VVP26742.1"/>
    </source>
</evidence>
<comment type="function">
    <text evidence="6">Regulatory protein of the TOL plasmid xyl operons. XylS activates the xylXYZLTEGFJQKIH operon required for the degradation of toluene, m-xylene and p-xylene.</text>
</comment>
<dbReference type="GO" id="GO:0005737">
    <property type="term" value="C:cytoplasm"/>
    <property type="evidence" value="ECO:0007669"/>
    <property type="project" value="UniProtKB-SubCell"/>
</dbReference>
<reference evidence="8 9" key="1">
    <citation type="submission" date="2019-09" db="EMBL/GenBank/DDBJ databases">
        <authorList>
            <person name="Chandra G."/>
            <person name="Truman W A."/>
        </authorList>
    </citation>
    <scope>NUCLEOTIDE SEQUENCE [LARGE SCALE GENOMIC DNA]</scope>
    <source>
        <strain evidence="8">PS854</strain>
    </source>
</reference>
<evidence type="ECO:0000256" key="5">
    <source>
        <dbReference type="ARBA" id="ARBA00023163"/>
    </source>
</evidence>
<gene>
    <name evidence="8" type="primary">rhaS_13</name>
    <name evidence="8" type="ORF">PS854_04090</name>
</gene>
<name>A0A5E7MQ18_PSEFL</name>
<evidence type="ECO:0000256" key="6">
    <source>
        <dbReference type="ARBA" id="ARBA00037345"/>
    </source>
</evidence>
<keyword evidence="4" id="KW-0010">Activator</keyword>
<feature type="domain" description="HTH araC/xylS-type" evidence="7">
    <location>
        <begin position="60"/>
        <end position="158"/>
    </location>
</feature>
<evidence type="ECO:0000313" key="9">
    <source>
        <dbReference type="Proteomes" id="UP000327111"/>
    </source>
</evidence>
<dbReference type="SUPFAM" id="SSF46689">
    <property type="entry name" value="Homeodomain-like"/>
    <property type="match status" value="2"/>
</dbReference>
<dbReference type="GO" id="GO:0003700">
    <property type="term" value="F:DNA-binding transcription factor activity"/>
    <property type="evidence" value="ECO:0007669"/>
    <property type="project" value="InterPro"/>
</dbReference>
<keyword evidence="2" id="KW-0805">Transcription regulation</keyword>
<dbReference type="PROSITE" id="PS00041">
    <property type="entry name" value="HTH_ARAC_FAMILY_1"/>
    <property type="match status" value="1"/>
</dbReference>
<dbReference type="InterPro" id="IPR009057">
    <property type="entry name" value="Homeodomain-like_sf"/>
</dbReference>
<evidence type="ECO:0000256" key="4">
    <source>
        <dbReference type="ARBA" id="ARBA00023159"/>
    </source>
</evidence>
<evidence type="ECO:0000256" key="1">
    <source>
        <dbReference type="ARBA" id="ARBA00004496"/>
    </source>
</evidence>
<dbReference type="InterPro" id="IPR018060">
    <property type="entry name" value="HTH_AraC"/>
</dbReference>
<dbReference type="Proteomes" id="UP000327111">
    <property type="component" value="Unassembled WGS sequence"/>
</dbReference>
<dbReference type="PANTHER" id="PTHR46796:SF6">
    <property type="entry name" value="ARAC SUBFAMILY"/>
    <property type="match status" value="1"/>
</dbReference>
<evidence type="ECO:0000256" key="3">
    <source>
        <dbReference type="ARBA" id="ARBA00023125"/>
    </source>
</evidence>
<comment type="subcellular location">
    <subcellularLocation>
        <location evidence="1">Cytoplasm</location>
    </subcellularLocation>
</comment>
<dbReference type="PRINTS" id="PR00032">
    <property type="entry name" value="HTHARAC"/>
</dbReference>
<dbReference type="InterPro" id="IPR020449">
    <property type="entry name" value="Tscrpt_reg_AraC-type_HTH"/>
</dbReference>
<dbReference type="PROSITE" id="PS01124">
    <property type="entry name" value="HTH_ARAC_FAMILY_2"/>
    <property type="match status" value="1"/>
</dbReference>
<dbReference type="EMBL" id="CABVIF010000009">
    <property type="protein sequence ID" value="VVP26742.1"/>
    <property type="molecule type" value="Genomic_DNA"/>
</dbReference>
<sequence length="171" mass="19405">MMENFPMPIFRFLAQTGGASMLFFRRNIVRRTCLSRSAPIIVGMNAQSPSKGCLSQFKEHLAKSFILSMINDQVNISDVAAACSLSRSYFSRAFKKSTGLSPQQWVISLRVERARLLLQMTELSLTEIGLECGFSDQSHFTKTFSKKVGVSPRHWRCTNRMNKSGWIVTKR</sequence>
<dbReference type="GO" id="GO:0009893">
    <property type="term" value="P:positive regulation of metabolic process"/>
    <property type="evidence" value="ECO:0007669"/>
    <property type="project" value="UniProtKB-ARBA"/>
</dbReference>
<dbReference type="Gene3D" id="1.10.10.60">
    <property type="entry name" value="Homeodomain-like"/>
    <property type="match status" value="2"/>
</dbReference>
<proteinExistence type="predicted"/>
<dbReference type="PANTHER" id="PTHR46796">
    <property type="entry name" value="HTH-TYPE TRANSCRIPTIONAL ACTIVATOR RHAS-RELATED"/>
    <property type="match status" value="1"/>
</dbReference>
<dbReference type="Pfam" id="PF12833">
    <property type="entry name" value="HTH_18"/>
    <property type="match status" value="1"/>
</dbReference>
<evidence type="ECO:0000256" key="2">
    <source>
        <dbReference type="ARBA" id="ARBA00023015"/>
    </source>
</evidence>
<evidence type="ECO:0000259" key="7">
    <source>
        <dbReference type="PROSITE" id="PS01124"/>
    </source>
</evidence>
<keyword evidence="3" id="KW-0238">DNA-binding</keyword>
<dbReference type="SMART" id="SM00342">
    <property type="entry name" value="HTH_ARAC"/>
    <property type="match status" value="1"/>
</dbReference>
<keyword evidence="5" id="KW-0804">Transcription</keyword>
<accession>A0A5E7MQ18</accession>
<protein>
    <submittedName>
        <fullName evidence="8">HTH-type transcriptional activator RhaS</fullName>
    </submittedName>
</protein>
<dbReference type="GO" id="GO:0043565">
    <property type="term" value="F:sequence-specific DNA binding"/>
    <property type="evidence" value="ECO:0007669"/>
    <property type="project" value="InterPro"/>
</dbReference>
<dbReference type="InterPro" id="IPR018062">
    <property type="entry name" value="HTH_AraC-typ_CS"/>
</dbReference>